<evidence type="ECO:0000313" key="1">
    <source>
        <dbReference type="EMBL" id="KAI3704537.1"/>
    </source>
</evidence>
<proteinExistence type="predicted"/>
<protein>
    <submittedName>
        <fullName evidence="1">Uncharacterized protein</fullName>
    </submittedName>
</protein>
<keyword evidence="2" id="KW-1185">Reference proteome</keyword>
<name>A0ACB9A337_9ASTR</name>
<gene>
    <name evidence="1" type="ORF">L1987_74760</name>
</gene>
<comment type="caution">
    <text evidence="1">The sequence shown here is derived from an EMBL/GenBank/DDBJ whole genome shotgun (WGS) entry which is preliminary data.</text>
</comment>
<organism evidence="1 2">
    <name type="scientific">Smallanthus sonchifolius</name>
    <dbReference type="NCBI Taxonomy" id="185202"/>
    <lineage>
        <taxon>Eukaryota</taxon>
        <taxon>Viridiplantae</taxon>
        <taxon>Streptophyta</taxon>
        <taxon>Embryophyta</taxon>
        <taxon>Tracheophyta</taxon>
        <taxon>Spermatophyta</taxon>
        <taxon>Magnoliopsida</taxon>
        <taxon>eudicotyledons</taxon>
        <taxon>Gunneridae</taxon>
        <taxon>Pentapetalae</taxon>
        <taxon>asterids</taxon>
        <taxon>campanulids</taxon>
        <taxon>Asterales</taxon>
        <taxon>Asteraceae</taxon>
        <taxon>Asteroideae</taxon>
        <taxon>Heliantheae alliance</taxon>
        <taxon>Millerieae</taxon>
        <taxon>Smallanthus</taxon>
    </lineage>
</organism>
<sequence length="101" mass="10995">MAQYGGEQYREEGHLTDEHAHNPLYSATTAGHEVGGTGTNIHSTTVGTGTGPSEREVVTAMKKGNTVAQGASSTVLEVAVLALRRMMERGEEGRRKVWWRR</sequence>
<accession>A0ACB9A337</accession>
<reference evidence="1 2" key="2">
    <citation type="journal article" date="2022" name="Mol. Ecol. Resour.">
        <title>The genomes of chicory, endive, great burdock and yacon provide insights into Asteraceae paleo-polyploidization history and plant inulin production.</title>
        <authorList>
            <person name="Fan W."/>
            <person name="Wang S."/>
            <person name="Wang H."/>
            <person name="Wang A."/>
            <person name="Jiang F."/>
            <person name="Liu H."/>
            <person name="Zhao H."/>
            <person name="Xu D."/>
            <person name="Zhang Y."/>
        </authorList>
    </citation>
    <scope>NUCLEOTIDE SEQUENCE [LARGE SCALE GENOMIC DNA]</scope>
    <source>
        <strain evidence="2">cv. Yunnan</strain>
        <tissue evidence="1">Leaves</tissue>
    </source>
</reference>
<evidence type="ECO:0000313" key="2">
    <source>
        <dbReference type="Proteomes" id="UP001056120"/>
    </source>
</evidence>
<dbReference type="EMBL" id="CM042042">
    <property type="protein sequence ID" value="KAI3704537.1"/>
    <property type="molecule type" value="Genomic_DNA"/>
</dbReference>
<reference evidence="2" key="1">
    <citation type="journal article" date="2022" name="Mol. Ecol. Resour.">
        <title>The genomes of chicory, endive, great burdock and yacon provide insights into Asteraceae palaeo-polyploidization history and plant inulin production.</title>
        <authorList>
            <person name="Fan W."/>
            <person name="Wang S."/>
            <person name="Wang H."/>
            <person name="Wang A."/>
            <person name="Jiang F."/>
            <person name="Liu H."/>
            <person name="Zhao H."/>
            <person name="Xu D."/>
            <person name="Zhang Y."/>
        </authorList>
    </citation>
    <scope>NUCLEOTIDE SEQUENCE [LARGE SCALE GENOMIC DNA]</scope>
    <source>
        <strain evidence="2">cv. Yunnan</strain>
    </source>
</reference>
<dbReference type="Proteomes" id="UP001056120">
    <property type="component" value="Linkage Group LG25"/>
</dbReference>